<dbReference type="PANTHER" id="PTHR30454">
    <property type="entry name" value="4-HYDROXY-3-METHYLBUT-2-EN-1-YL DIPHOSPHATE SYNTHASE"/>
    <property type="match status" value="1"/>
</dbReference>
<keyword evidence="2 7" id="KW-0479">Metal-binding</keyword>
<evidence type="ECO:0000313" key="10">
    <source>
        <dbReference type="EMBL" id="PRY94942.1"/>
    </source>
</evidence>
<dbReference type="HAMAP" id="MF_00159">
    <property type="entry name" value="IspG"/>
    <property type="match status" value="1"/>
</dbReference>
<dbReference type="NCBIfam" id="TIGR00612">
    <property type="entry name" value="ispG_gcpE"/>
    <property type="match status" value="1"/>
</dbReference>
<dbReference type="InterPro" id="IPR016425">
    <property type="entry name" value="IspG_bac"/>
</dbReference>
<dbReference type="AlphaFoldDB" id="A0A2T0X7M0"/>
<evidence type="ECO:0000256" key="2">
    <source>
        <dbReference type="ARBA" id="ARBA00022723"/>
    </source>
</evidence>
<keyword evidence="3 7" id="KW-0560">Oxidoreductase</keyword>
<dbReference type="SUPFAM" id="SSF51366">
    <property type="entry name" value="Ribulose-phoshate binding barrel"/>
    <property type="match status" value="1"/>
</dbReference>
<dbReference type="InterPro" id="IPR045854">
    <property type="entry name" value="NO2/SO3_Rdtase_4Fe4S_sf"/>
</dbReference>
<dbReference type="InterPro" id="IPR004588">
    <property type="entry name" value="IspG_bac-typ"/>
</dbReference>
<dbReference type="GO" id="GO:0016114">
    <property type="term" value="P:terpenoid biosynthetic process"/>
    <property type="evidence" value="ECO:0007669"/>
    <property type="project" value="InterPro"/>
</dbReference>
<dbReference type="UniPathway" id="UPA00056">
    <property type="reaction ID" value="UER00096"/>
</dbReference>
<comment type="pathway">
    <text evidence="7">Isoprenoid biosynthesis; isopentenyl diphosphate biosynthesis via DXP pathway; isopentenyl diphosphate from 1-deoxy-D-xylulose 5-phosphate: step 5/6.</text>
</comment>
<dbReference type="PIRSF" id="PIRSF004640">
    <property type="entry name" value="IspG"/>
    <property type="match status" value="1"/>
</dbReference>
<evidence type="ECO:0000256" key="6">
    <source>
        <dbReference type="ARBA" id="ARBA00023229"/>
    </source>
</evidence>
<evidence type="ECO:0000256" key="3">
    <source>
        <dbReference type="ARBA" id="ARBA00023002"/>
    </source>
</evidence>
<protein>
    <recommendedName>
        <fullName evidence="7">4-hydroxy-3-methylbut-2-en-1-yl diphosphate synthase (flavodoxin)</fullName>
        <ecNumber evidence="7">1.17.7.3</ecNumber>
    </recommendedName>
    <alternativeName>
        <fullName evidence="7">1-hydroxy-2-methyl-2-(E)-butenyl 4-diphosphate synthase</fullName>
    </alternativeName>
</protein>
<keyword evidence="1 7" id="KW-0004">4Fe-4S</keyword>
<dbReference type="FunFam" id="3.20.20.20:FF:000001">
    <property type="entry name" value="4-hydroxy-3-methylbut-2-en-1-yl diphosphate synthase (flavodoxin)"/>
    <property type="match status" value="1"/>
</dbReference>
<feature type="binding site" evidence="7">
    <location>
        <position position="310"/>
    </location>
    <ligand>
        <name>[4Fe-4S] cluster</name>
        <dbReference type="ChEBI" id="CHEBI:49883"/>
    </ligand>
</feature>
<keyword evidence="6 7" id="KW-0414">Isoprene biosynthesis</keyword>
<organism evidence="10 11">
    <name type="scientific">Hasllibacter halocynthiae</name>
    <dbReference type="NCBI Taxonomy" id="595589"/>
    <lineage>
        <taxon>Bacteria</taxon>
        <taxon>Pseudomonadati</taxon>
        <taxon>Pseudomonadota</taxon>
        <taxon>Alphaproteobacteria</taxon>
        <taxon>Rhodobacterales</taxon>
        <taxon>Roseobacteraceae</taxon>
        <taxon>Hasllibacter</taxon>
    </lineage>
</organism>
<name>A0A2T0X7M0_9RHOB</name>
<dbReference type="Gene3D" id="3.30.413.10">
    <property type="entry name" value="Sulfite Reductase Hemoprotein, domain 1"/>
    <property type="match status" value="1"/>
</dbReference>
<evidence type="ECO:0000259" key="9">
    <source>
        <dbReference type="Pfam" id="PF26540"/>
    </source>
</evidence>
<comment type="similarity">
    <text evidence="7">Belongs to the IspG family.</text>
</comment>
<dbReference type="Pfam" id="PF26540">
    <property type="entry name" value="GcpE_C"/>
    <property type="match status" value="1"/>
</dbReference>
<dbReference type="EMBL" id="PVTT01000001">
    <property type="protein sequence ID" value="PRY94942.1"/>
    <property type="molecule type" value="Genomic_DNA"/>
</dbReference>
<dbReference type="Proteomes" id="UP000238801">
    <property type="component" value="Unassembled WGS sequence"/>
</dbReference>
<evidence type="ECO:0000256" key="4">
    <source>
        <dbReference type="ARBA" id="ARBA00023004"/>
    </source>
</evidence>
<dbReference type="InterPro" id="IPR058578">
    <property type="entry name" value="IspG_TIM"/>
</dbReference>
<evidence type="ECO:0000256" key="1">
    <source>
        <dbReference type="ARBA" id="ARBA00022485"/>
    </source>
</evidence>
<keyword evidence="11" id="KW-1185">Reference proteome</keyword>
<dbReference type="Pfam" id="PF04551">
    <property type="entry name" value="GcpE"/>
    <property type="match status" value="1"/>
</dbReference>
<reference evidence="10 11" key="1">
    <citation type="submission" date="2018-03" db="EMBL/GenBank/DDBJ databases">
        <title>Genomic Encyclopedia of Archaeal and Bacterial Type Strains, Phase II (KMG-II): from individual species to whole genera.</title>
        <authorList>
            <person name="Goeker M."/>
        </authorList>
    </citation>
    <scope>NUCLEOTIDE SEQUENCE [LARGE SCALE GENOMIC DNA]</scope>
    <source>
        <strain evidence="10 11">DSM 29318</strain>
    </source>
</reference>
<gene>
    <name evidence="7" type="primary">ispG</name>
    <name evidence="10" type="ORF">BCF33_0548</name>
</gene>
<dbReference type="InterPro" id="IPR058579">
    <property type="entry name" value="IspG_C"/>
</dbReference>
<keyword evidence="4 7" id="KW-0408">Iron</keyword>
<comment type="function">
    <text evidence="7">Converts 2C-methyl-D-erythritol 2,4-cyclodiphosphate (ME-2,4cPP) into 1-hydroxy-2-methyl-2-(E)-butenyl 4-diphosphate.</text>
</comment>
<comment type="caution">
    <text evidence="10">The sequence shown here is derived from an EMBL/GenBank/DDBJ whole genome shotgun (WGS) entry which is preliminary data.</text>
</comment>
<accession>A0A2T0X7M0</accession>
<evidence type="ECO:0000256" key="7">
    <source>
        <dbReference type="HAMAP-Rule" id="MF_00159"/>
    </source>
</evidence>
<evidence type="ECO:0000313" key="11">
    <source>
        <dbReference type="Proteomes" id="UP000238801"/>
    </source>
</evidence>
<dbReference type="PANTHER" id="PTHR30454:SF0">
    <property type="entry name" value="4-HYDROXY-3-METHYLBUT-2-EN-1-YL DIPHOSPHATE SYNTHASE (FERREDOXIN), CHLOROPLASTIC"/>
    <property type="match status" value="1"/>
</dbReference>
<feature type="binding site" evidence="7">
    <location>
        <position position="278"/>
    </location>
    <ligand>
        <name>[4Fe-4S] cluster</name>
        <dbReference type="ChEBI" id="CHEBI:49883"/>
    </ligand>
</feature>
<feature type="domain" description="IspG C-terminal" evidence="9">
    <location>
        <begin position="271"/>
        <end position="360"/>
    </location>
</feature>
<evidence type="ECO:0000256" key="5">
    <source>
        <dbReference type="ARBA" id="ARBA00023014"/>
    </source>
</evidence>
<sequence>MSHNPVRPWRNIDRRDSRRIMVGDVPVGGGAPISVQTMTNTITSDAKATIEQILRCAEAGADIVRVSVPDEGSSAALREIVRESPVPIVADIHFHYRRALESAEAGAACLRINPGNIGSADRVAEVVRAARDHGCSIRIGVNAGSLERHLLEKYGEPCPEAMIESGLDHIRILQDHDFHEFKISVKASDVFLAAAAYQGLAEATDAPIHLGITEAGGLTSGTIKSAIGLGNLLWMGIGDTLRVSLSADPVEEVKVGFEILKALGLRHRGVNIISCPSCARQGFDVIKTVEALEKRLEHVKTPMSLSIIGCVVNGPGEALMTDVGFTGGGAGRGMVYLAGAKSHSLSNEEMIDHIVEQVEKKAAEIEAGRVGDAVAAE</sequence>
<comment type="catalytic activity">
    <reaction evidence="7">
        <text>(2E)-4-hydroxy-3-methylbut-2-enyl diphosphate + oxidized [flavodoxin] + H2O + 2 H(+) = 2-C-methyl-D-erythritol 2,4-cyclic diphosphate + reduced [flavodoxin]</text>
        <dbReference type="Rhea" id="RHEA:43604"/>
        <dbReference type="Rhea" id="RHEA-COMP:10622"/>
        <dbReference type="Rhea" id="RHEA-COMP:10623"/>
        <dbReference type="ChEBI" id="CHEBI:15377"/>
        <dbReference type="ChEBI" id="CHEBI:15378"/>
        <dbReference type="ChEBI" id="CHEBI:57618"/>
        <dbReference type="ChEBI" id="CHEBI:58210"/>
        <dbReference type="ChEBI" id="CHEBI:58483"/>
        <dbReference type="ChEBI" id="CHEBI:128753"/>
        <dbReference type="EC" id="1.17.7.3"/>
    </reaction>
</comment>
<dbReference type="InterPro" id="IPR011005">
    <property type="entry name" value="Dihydropteroate_synth-like_sf"/>
</dbReference>
<dbReference type="EC" id="1.17.7.3" evidence="7"/>
<dbReference type="GO" id="GO:0141197">
    <property type="term" value="F:4-hydroxy-3-methylbut-2-enyl-diphosphate synthase activity (flavodoxin)"/>
    <property type="evidence" value="ECO:0007669"/>
    <property type="project" value="UniProtKB-EC"/>
</dbReference>
<evidence type="ECO:0000259" key="8">
    <source>
        <dbReference type="Pfam" id="PF04551"/>
    </source>
</evidence>
<dbReference type="RefSeq" id="WP_106159387.1">
    <property type="nucleotide sequence ID" value="NZ_PVTT01000001.1"/>
</dbReference>
<proteinExistence type="inferred from homology"/>
<dbReference type="InterPro" id="IPR011060">
    <property type="entry name" value="RibuloseP-bd_barrel"/>
</dbReference>
<dbReference type="GO" id="GO:0005506">
    <property type="term" value="F:iron ion binding"/>
    <property type="evidence" value="ECO:0007669"/>
    <property type="project" value="InterPro"/>
</dbReference>
<dbReference type="GO" id="GO:0046429">
    <property type="term" value="F:4-hydroxy-3-methylbut-2-en-1-yl diphosphate synthase activity (ferredoxin)"/>
    <property type="evidence" value="ECO:0007669"/>
    <property type="project" value="UniProtKB-UniRule"/>
</dbReference>
<dbReference type="GO" id="GO:0051539">
    <property type="term" value="F:4 iron, 4 sulfur cluster binding"/>
    <property type="evidence" value="ECO:0007669"/>
    <property type="project" value="UniProtKB-UniRule"/>
</dbReference>
<comment type="cofactor">
    <cofactor evidence="7">
        <name>[4Fe-4S] cluster</name>
        <dbReference type="ChEBI" id="CHEBI:49883"/>
    </cofactor>
    <text evidence="7">Binds 1 [4Fe-4S] cluster.</text>
</comment>
<dbReference type="OrthoDB" id="9803214at2"/>
<dbReference type="GO" id="GO:0019288">
    <property type="term" value="P:isopentenyl diphosphate biosynthetic process, methylerythritol 4-phosphate pathway"/>
    <property type="evidence" value="ECO:0007669"/>
    <property type="project" value="UniProtKB-UniRule"/>
</dbReference>
<feature type="binding site" evidence="7">
    <location>
        <position position="275"/>
    </location>
    <ligand>
        <name>[4Fe-4S] cluster</name>
        <dbReference type="ChEBI" id="CHEBI:49883"/>
    </ligand>
</feature>
<dbReference type="SUPFAM" id="SSF56014">
    <property type="entry name" value="Nitrite and sulphite reductase 4Fe-4S domain-like"/>
    <property type="match status" value="1"/>
</dbReference>
<dbReference type="Gene3D" id="3.20.20.20">
    <property type="entry name" value="Dihydropteroate synthase-like"/>
    <property type="match status" value="1"/>
</dbReference>
<dbReference type="NCBIfam" id="NF001540">
    <property type="entry name" value="PRK00366.1"/>
    <property type="match status" value="1"/>
</dbReference>
<keyword evidence="5 7" id="KW-0411">Iron-sulfur</keyword>
<feature type="binding site" evidence="7">
    <location>
        <position position="317"/>
    </location>
    <ligand>
        <name>[4Fe-4S] cluster</name>
        <dbReference type="ChEBI" id="CHEBI:49883"/>
    </ligand>
</feature>
<feature type="domain" description="IspG TIM-barrel" evidence="8">
    <location>
        <begin position="18"/>
        <end position="256"/>
    </location>
</feature>